<dbReference type="PANTHER" id="PTHR47997">
    <property type="entry name" value="MYB DOMAIN PROTEIN 55"/>
    <property type="match status" value="1"/>
</dbReference>
<protein>
    <submittedName>
        <fullName evidence="9">Transcription repressor MYB5-like</fullName>
    </submittedName>
</protein>
<feature type="domain" description="HTH myb-type" evidence="8">
    <location>
        <begin position="62"/>
        <end position="116"/>
    </location>
</feature>
<keyword evidence="6" id="KW-0539">Nucleus</keyword>
<evidence type="ECO:0000256" key="5">
    <source>
        <dbReference type="ARBA" id="ARBA00023163"/>
    </source>
</evidence>
<sequence length="295" mass="33666">MMVKKVKRGLWSPEEDEKLIKCMKKILSSDGAQAACWSRVPKMAGLERCGKSCRLRWINYLRPDLKRGCFSAEEERTIIDVHRILGNRWAQIAKHLPGRTDNEIKNFWNSSIKKKLLAQGLDPTTHNLLPVSTINTVYNHRHQPIIIPQSPVTSNHNNKTTYLTTPLPLPMNFEHHHLGVNNNSNIIDDSSEALLRNNMSKKVNDDNSVGMVAEYQLGMGNREINNNVMMMQQLQHDIDGDGDNYETTCHSSTSTVVEFNDFDFYFEDSVALMPNIPPNSLLTAYPYSSNQFQFT</sequence>
<dbReference type="Gene3D" id="1.10.10.60">
    <property type="entry name" value="Homeodomain-like"/>
    <property type="match status" value="2"/>
</dbReference>
<evidence type="ECO:0000256" key="4">
    <source>
        <dbReference type="ARBA" id="ARBA00023125"/>
    </source>
</evidence>
<comment type="caution">
    <text evidence="9">The sequence shown here is derived from an EMBL/GenBank/DDBJ whole genome shotgun (WGS) entry which is preliminary data.</text>
</comment>
<dbReference type="EMBL" id="SSTE01010327">
    <property type="protein sequence ID" value="KAA0052416.1"/>
    <property type="molecule type" value="Genomic_DNA"/>
</dbReference>
<dbReference type="InterPro" id="IPR051953">
    <property type="entry name" value="Plant_SW-associated_TFs"/>
</dbReference>
<evidence type="ECO:0000256" key="6">
    <source>
        <dbReference type="ARBA" id="ARBA00023242"/>
    </source>
</evidence>
<evidence type="ECO:0000256" key="3">
    <source>
        <dbReference type="ARBA" id="ARBA00023015"/>
    </source>
</evidence>
<accession>A0A5A7UE11</accession>
<dbReference type="InterPro" id="IPR017930">
    <property type="entry name" value="Myb_dom"/>
</dbReference>
<dbReference type="PROSITE" id="PS51294">
    <property type="entry name" value="HTH_MYB"/>
    <property type="match status" value="2"/>
</dbReference>
<feature type="domain" description="Myb-like" evidence="7">
    <location>
        <begin position="62"/>
        <end position="112"/>
    </location>
</feature>
<dbReference type="AlphaFoldDB" id="A0A5A7UE11"/>
<gene>
    <name evidence="9" type="ORF">E6C27_scaffold120G00110</name>
</gene>
<keyword evidence="3" id="KW-0805">Transcription regulation</keyword>
<proteinExistence type="predicted"/>
<keyword evidence="4" id="KW-0238">DNA-binding</keyword>
<dbReference type="PROSITE" id="PS50090">
    <property type="entry name" value="MYB_LIKE"/>
    <property type="match status" value="2"/>
</dbReference>
<feature type="domain" description="Myb-like" evidence="7">
    <location>
        <begin position="3"/>
        <end position="61"/>
    </location>
</feature>
<dbReference type="Pfam" id="PF00249">
    <property type="entry name" value="Myb_DNA-binding"/>
    <property type="match status" value="2"/>
</dbReference>
<dbReference type="PANTHER" id="PTHR47997:SF76">
    <property type="entry name" value="OS07G0497500 PROTEIN"/>
    <property type="match status" value="1"/>
</dbReference>
<dbReference type="GO" id="GO:0003677">
    <property type="term" value="F:DNA binding"/>
    <property type="evidence" value="ECO:0007669"/>
    <property type="project" value="UniProtKB-KW"/>
</dbReference>
<dbReference type="Proteomes" id="UP000321393">
    <property type="component" value="Unassembled WGS sequence"/>
</dbReference>
<keyword evidence="5" id="KW-0804">Transcription</keyword>
<dbReference type="InterPro" id="IPR001005">
    <property type="entry name" value="SANT/Myb"/>
</dbReference>
<organism evidence="9 10">
    <name type="scientific">Cucumis melo var. makuwa</name>
    <name type="common">Oriental melon</name>
    <dbReference type="NCBI Taxonomy" id="1194695"/>
    <lineage>
        <taxon>Eukaryota</taxon>
        <taxon>Viridiplantae</taxon>
        <taxon>Streptophyta</taxon>
        <taxon>Embryophyta</taxon>
        <taxon>Tracheophyta</taxon>
        <taxon>Spermatophyta</taxon>
        <taxon>Magnoliopsida</taxon>
        <taxon>eudicotyledons</taxon>
        <taxon>Gunneridae</taxon>
        <taxon>Pentapetalae</taxon>
        <taxon>rosids</taxon>
        <taxon>fabids</taxon>
        <taxon>Cucurbitales</taxon>
        <taxon>Cucurbitaceae</taxon>
        <taxon>Benincaseae</taxon>
        <taxon>Cucumis</taxon>
    </lineage>
</organism>
<evidence type="ECO:0000259" key="7">
    <source>
        <dbReference type="PROSITE" id="PS50090"/>
    </source>
</evidence>
<dbReference type="FunFam" id="1.10.10.60:FF:000001">
    <property type="entry name" value="MYB-related transcription factor"/>
    <property type="match status" value="1"/>
</dbReference>
<dbReference type="GO" id="GO:0005634">
    <property type="term" value="C:nucleus"/>
    <property type="evidence" value="ECO:0007669"/>
    <property type="project" value="UniProtKB-SubCell"/>
</dbReference>
<dbReference type="InterPro" id="IPR009057">
    <property type="entry name" value="Homeodomain-like_sf"/>
</dbReference>
<keyword evidence="2" id="KW-0677">Repeat</keyword>
<dbReference type="SUPFAM" id="SSF46689">
    <property type="entry name" value="Homeodomain-like"/>
    <property type="match status" value="1"/>
</dbReference>
<evidence type="ECO:0000313" key="10">
    <source>
        <dbReference type="Proteomes" id="UP000321393"/>
    </source>
</evidence>
<dbReference type="OrthoDB" id="2143914at2759"/>
<reference evidence="9 10" key="1">
    <citation type="submission" date="2019-08" db="EMBL/GenBank/DDBJ databases">
        <title>Draft genome sequences of two oriental melons (Cucumis melo L. var makuwa).</title>
        <authorList>
            <person name="Kwon S.-Y."/>
        </authorList>
    </citation>
    <scope>NUCLEOTIDE SEQUENCE [LARGE SCALE GENOMIC DNA]</scope>
    <source>
        <strain evidence="10">cv. SW 3</strain>
        <tissue evidence="9">Leaf</tissue>
    </source>
</reference>
<evidence type="ECO:0000259" key="8">
    <source>
        <dbReference type="PROSITE" id="PS51294"/>
    </source>
</evidence>
<evidence type="ECO:0000313" key="9">
    <source>
        <dbReference type="EMBL" id="KAA0052416.1"/>
    </source>
</evidence>
<evidence type="ECO:0000256" key="1">
    <source>
        <dbReference type="ARBA" id="ARBA00004123"/>
    </source>
</evidence>
<comment type="subcellular location">
    <subcellularLocation>
        <location evidence="1">Nucleus</location>
    </subcellularLocation>
</comment>
<dbReference type="CDD" id="cd00167">
    <property type="entry name" value="SANT"/>
    <property type="match status" value="2"/>
</dbReference>
<dbReference type="FunFam" id="1.10.10.60:FF:000140">
    <property type="entry name" value="Myb transcription factor"/>
    <property type="match status" value="1"/>
</dbReference>
<dbReference type="SMART" id="SM00717">
    <property type="entry name" value="SANT"/>
    <property type="match status" value="2"/>
</dbReference>
<feature type="domain" description="HTH myb-type" evidence="8">
    <location>
        <begin position="1"/>
        <end position="61"/>
    </location>
</feature>
<evidence type="ECO:0000256" key="2">
    <source>
        <dbReference type="ARBA" id="ARBA00022737"/>
    </source>
</evidence>
<name>A0A5A7UE11_CUCMM</name>